<dbReference type="InterPro" id="IPR036034">
    <property type="entry name" value="PDZ_sf"/>
</dbReference>
<evidence type="ECO:0000313" key="9">
    <source>
        <dbReference type="EMBL" id="SMF21386.1"/>
    </source>
</evidence>
<feature type="region of interest" description="Disordered" evidence="7">
    <location>
        <begin position="677"/>
        <end position="697"/>
    </location>
</feature>
<dbReference type="InterPro" id="IPR001478">
    <property type="entry name" value="PDZ"/>
</dbReference>
<accession>A0A1Y6BU37</accession>
<dbReference type="Pfam" id="PF00595">
    <property type="entry name" value="PDZ"/>
    <property type="match status" value="1"/>
</dbReference>
<dbReference type="SUPFAM" id="SSF52096">
    <property type="entry name" value="ClpP/crotonase"/>
    <property type="match status" value="1"/>
</dbReference>
<protein>
    <submittedName>
        <fullName evidence="9">Carboxyl-terminal processing protease</fullName>
    </submittedName>
</protein>
<evidence type="ECO:0000259" key="8">
    <source>
        <dbReference type="PROSITE" id="PS50106"/>
    </source>
</evidence>
<dbReference type="Gene3D" id="3.30.750.44">
    <property type="match status" value="1"/>
</dbReference>
<keyword evidence="4 5" id="KW-0720">Serine protease</keyword>
<organism evidence="9 10">
    <name type="scientific">Pseudobacteriovorax antillogorgiicola</name>
    <dbReference type="NCBI Taxonomy" id="1513793"/>
    <lineage>
        <taxon>Bacteria</taxon>
        <taxon>Pseudomonadati</taxon>
        <taxon>Bdellovibrionota</taxon>
        <taxon>Oligoflexia</taxon>
        <taxon>Oligoflexales</taxon>
        <taxon>Pseudobacteriovoracaceae</taxon>
        <taxon>Pseudobacteriovorax</taxon>
    </lineage>
</organism>
<dbReference type="PROSITE" id="PS50106">
    <property type="entry name" value="PDZ"/>
    <property type="match status" value="1"/>
</dbReference>
<dbReference type="GO" id="GO:0008236">
    <property type="term" value="F:serine-type peptidase activity"/>
    <property type="evidence" value="ECO:0007669"/>
    <property type="project" value="UniProtKB-KW"/>
</dbReference>
<evidence type="ECO:0000256" key="7">
    <source>
        <dbReference type="SAM" id="MobiDB-lite"/>
    </source>
</evidence>
<evidence type="ECO:0000256" key="2">
    <source>
        <dbReference type="ARBA" id="ARBA00022670"/>
    </source>
</evidence>
<dbReference type="InterPro" id="IPR029045">
    <property type="entry name" value="ClpP/crotonase-like_dom_sf"/>
</dbReference>
<name>A0A1Y6BU37_9BACT</name>
<dbReference type="GO" id="GO:0004175">
    <property type="term" value="F:endopeptidase activity"/>
    <property type="evidence" value="ECO:0007669"/>
    <property type="project" value="TreeGrafter"/>
</dbReference>
<dbReference type="SMART" id="SM00245">
    <property type="entry name" value="TSPc"/>
    <property type="match status" value="1"/>
</dbReference>
<dbReference type="GO" id="GO:0030288">
    <property type="term" value="C:outer membrane-bounded periplasmic space"/>
    <property type="evidence" value="ECO:0007669"/>
    <property type="project" value="TreeGrafter"/>
</dbReference>
<reference evidence="10" key="1">
    <citation type="submission" date="2017-04" db="EMBL/GenBank/DDBJ databases">
        <authorList>
            <person name="Varghese N."/>
            <person name="Submissions S."/>
        </authorList>
    </citation>
    <scope>NUCLEOTIDE SEQUENCE [LARGE SCALE GENOMIC DNA]</scope>
    <source>
        <strain evidence="10">RKEM611</strain>
    </source>
</reference>
<dbReference type="GO" id="GO:0007165">
    <property type="term" value="P:signal transduction"/>
    <property type="evidence" value="ECO:0007669"/>
    <property type="project" value="TreeGrafter"/>
</dbReference>
<dbReference type="Pfam" id="PF17804">
    <property type="entry name" value="TSP_NTD"/>
    <property type="match status" value="1"/>
</dbReference>
<keyword evidence="2 5" id="KW-0645">Protease</keyword>
<dbReference type="Pfam" id="PF03572">
    <property type="entry name" value="Peptidase_S41"/>
    <property type="match status" value="1"/>
</dbReference>
<dbReference type="Pfam" id="PF11818">
    <property type="entry name" value="DUF3340"/>
    <property type="match status" value="1"/>
</dbReference>
<feature type="compositionally biased region" description="Basic and acidic residues" evidence="7">
    <location>
        <begin position="610"/>
        <end position="620"/>
    </location>
</feature>
<dbReference type="InterPro" id="IPR004447">
    <property type="entry name" value="Peptidase_S41A"/>
</dbReference>
<dbReference type="SMART" id="SM00228">
    <property type="entry name" value="PDZ"/>
    <property type="match status" value="1"/>
</dbReference>
<keyword evidence="3 5" id="KW-0378">Hydrolase</keyword>
<sequence>MTKLKAVHWRTLLLAGLFSFSLFQPGKALSLSCSEVRQLTLLYFKMHFSYSNFDDEISSRTLENFVKAWDPWKLYFYKSDVEEIRSKYSKKLDDMIYGDLDCSAVDFIMNRYSKRLKERHKHVSALLKKKYDFTVDEYMMVDRDKLDFGSSTEEVNERWRKRVKFQLLNLKTSVGDVEKAKEKLEKRYELALKRHNELTKDRVLGIFLNSFSASLDPHSSYMPAEELEDFRIRTRLSLEGIGASLRSEDGFTIVVSLVKGGAAKKGGLLRVNDKIIAVAQGDGEPVDVIDMDLQEVVKKIRGARGTIVKLTVIRETSKKSQKLVIPIVRERIQLVEQQASSEVIEVVSSNANGRAGKKLKIGVLTLPSFYIDFEGRQKRLSNYRSSANDAKREIRKLQEQKIDALVVDLRNNGGGSLEESINMAGIFFDEGPVVQIKTGDGEVETYYDRDGRTYYDGPLLVMINRHSASASEIFAGAIQDYDRGLIVGDHHTFGKGTVQNLNDLAPKLGAIKVTVNQFYRASGASTQLEGVVADINLPSLVDELEIGEKFYDYALPYEKIKTAKYKEFKLVDRYLPEIKKRSEMRVEKDPKFKEVRDEIEKFTKNKEERSRVSLKEKKDDEEKEDEKLAEEENTDEEYSLQDDIYMQETLKIASDYISLLKGKKPVGSPSIPVLVEKAKPAKASKAVSENSKKEEKK</sequence>
<dbReference type="RefSeq" id="WP_132318483.1">
    <property type="nucleotide sequence ID" value="NZ_FWZT01000007.1"/>
</dbReference>
<dbReference type="CDD" id="cd06782">
    <property type="entry name" value="cpPDZ_CPP-like"/>
    <property type="match status" value="1"/>
</dbReference>
<feature type="domain" description="PDZ" evidence="8">
    <location>
        <begin position="231"/>
        <end position="307"/>
    </location>
</feature>
<proteinExistence type="inferred from homology"/>
<dbReference type="PANTHER" id="PTHR32060:SF22">
    <property type="entry name" value="CARBOXYL-TERMINAL-PROCESSING PEPTIDASE 3, CHLOROPLASTIC"/>
    <property type="match status" value="1"/>
</dbReference>
<comment type="similarity">
    <text evidence="1 5">Belongs to the peptidase S41A family.</text>
</comment>
<evidence type="ECO:0000256" key="1">
    <source>
        <dbReference type="ARBA" id="ARBA00009179"/>
    </source>
</evidence>
<dbReference type="NCBIfam" id="TIGR00225">
    <property type="entry name" value="prc"/>
    <property type="match status" value="1"/>
</dbReference>
<evidence type="ECO:0000256" key="6">
    <source>
        <dbReference type="SAM" id="Coils"/>
    </source>
</evidence>
<dbReference type="FunFam" id="3.90.226.10:FF:000090">
    <property type="entry name" value="Tail-specific protease"/>
    <property type="match status" value="1"/>
</dbReference>
<dbReference type="PANTHER" id="PTHR32060">
    <property type="entry name" value="TAIL-SPECIFIC PROTEASE"/>
    <property type="match status" value="1"/>
</dbReference>
<dbReference type="EMBL" id="FWZT01000007">
    <property type="protein sequence ID" value="SMF21386.1"/>
    <property type="molecule type" value="Genomic_DNA"/>
</dbReference>
<dbReference type="Gene3D" id="3.90.226.10">
    <property type="entry name" value="2-enoyl-CoA Hydratase, Chain A, domain 1"/>
    <property type="match status" value="1"/>
</dbReference>
<dbReference type="STRING" id="1513793.SAMN06296036_10797"/>
<keyword evidence="10" id="KW-1185">Reference proteome</keyword>
<dbReference type="SUPFAM" id="SSF50156">
    <property type="entry name" value="PDZ domain-like"/>
    <property type="match status" value="1"/>
</dbReference>
<evidence type="ECO:0000256" key="5">
    <source>
        <dbReference type="RuleBase" id="RU004404"/>
    </source>
</evidence>
<dbReference type="AlphaFoldDB" id="A0A1Y6BU37"/>
<feature type="region of interest" description="Disordered" evidence="7">
    <location>
        <begin position="610"/>
        <end position="641"/>
    </location>
</feature>
<dbReference type="InterPro" id="IPR005151">
    <property type="entry name" value="Tail-specific_protease"/>
</dbReference>
<dbReference type="InterPro" id="IPR040573">
    <property type="entry name" value="TSP_N"/>
</dbReference>
<evidence type="ECO:0000256" key="4">
    <source>
        <dbReference type="ARBA" id="ARBA00022825"/>
    </source>
</evidence>
<gene>
    <name evidence="9" type="ORF">SAMN06296036_10797</name>
</gene>
<dbReference type="Gene3D" id="2.30.42.10">
    <property type="match status" value="1"/>
</dbReference>
<feature type="coiled-coil region" evidence="6">
    <location>
        <begin position="380"/>
        <end position="407"/>
    </location>
</feature>
<dbReference type="OrthoDB" id="5287407at2"/>
<keyword evidence="6" id="KW-0175">Coiled coil</keyword>
<dbReference type="GO" id="GO:0006508">
    <property type="term" value="P:proteolysis"/>
    <property type="evidence" value="ECO:0007669"/>
    <property type="project" value="UniProtKB-KW"/>
</dbReference>
<feature type="coiled-coil region" evidence="6">
    <location>
        <begin position="167"/>
        <end position="201"/>
    </location>
</feature>
<evidence type="ECO:0000256" key="3">
    <source>
        <dbReference type="ARBA" id="ARBA00022801"/>
    </source>
</evidence>
<dbReference type="InterPro" id="IPR020992">
    <property type="entry name" value="Tail_Prtase_C"/>
</dbReference>
<dbReference type="CDD" id="cd07560">
    <property type="entry name" value="Peptidase_S41_CPP"/>
    <property type="match status" value="1"/>
</dbReference>
<feature type="compositionally biased region" description="Acidic residues" evidence="7">
    <location>
        <begin position="621"/>
        <end position="640"/>
    </location>
</feature>
<evidence type="ECO:0000313" key="10">
    <source>
        <dbReference type="Proteomes" id="UP000192907"/>
    </source>
</evidence>
<dbReference type="Proteomes" id="UP000192907">
    <property type="component" value="Unassembled WGS sequence"/>
</dbReference>